<keyword evidence="3" id="KW-1185">Reference proteome</keyword>
<dbReference type="Proteomes" id="UP000479132">
    <property type="component" value="Unassembled WGS sequence"/>
</dbReference>
<evidence type="ECO:0000313" key="2">
    <source>
        <dbReference type="EMBL" id="NGP90108.1"/>
    </source>
</evidence>
<dbReference type="NCBIfam" id="NF046080">
    <property type="entry name" value="PID_CTERM"/>
    <property type="match status" value="1"/>
</dbReference>
<protein>
    <submittedName>
        <fullName evidence="2">Uncharacterized protein</fullName>
    </submittedName>
</protein>
<evidence type="ECO:0000313" key="3">
    <source>
        <dbReference type="Proteomes" id="UP000479132"/>
    </source>
</evidence>
<dbReference type="RefSeq" id="WP_165271337.1">
    <property type="nucleotide sequence ID" value="NZ_JAALLS010000034.1"/>
</dbReference>
<dbReference type="EMBL" id="JAALLS010000034">
    <property type="protein sequence ID" value="NGP90108.1"/>
    <property type="molecule type" value="Genomic_DNA"/>
</dbReference>
<keyword evidence="1" id="KW-1133">Transmembrane helix</keyword>
<accession>A0A6M1T219</accession>
<name>A0A6M1T219_9BACT</name>
<evidence type="ECO:0000256" key="1">
    <source>
        <dbReference type="SAM" id="Phobius"/>
    </source>
</evidence>
<organism evidence="2 3">
    <name type="scientific">Fodinibius halophilus</name>
    <dbReference type="NCBI Taxonomy" id="1736908"/>
    <lineage>
        <taxon>Bacteria</taxon>
        <taxon>Pseudomonadati</taxon>
        <taxon>Balneolota</taxon>
        <taxon>Balneolia</taxon>
        <taxon>Balneolales</taxon>
        <taxon>Balneolaceae</taxon>
        <taxon>Fodinibius</taxon>
    </lineage>
</organism>
<feature type="transmembrane region" description="Helical" evidence="1">
    <location>
        <begin position="32"/>
        <end position="51"/>
    </location>
</feature>
<sequence length="59" mass="6275">MKHLLTLILFFILITLPTILMAQPGLPGSPEQTPIDGGLGILAAAGGAYAIKKMRDKKE</sequence>
<keyword evidence="1" id="KW-0812">Transmembrane</keyword>
<proteinExistence type="predicted"/>
<keyword evidence="1" id="KW-0472">Membrane</keyword>
<dbReference type="AlphaFoldDB" id="A0A6M1T219"/>
<gene>
    <name evidence="2" type="ORF">G3569_17250</name>
</gene>
<comment type="caution">
    <text evidence="2">The sequence shown here is derived from an EMBL/GenBank/DDBJ whole genome shotgun (WGS) entry which is preliminary data.</text>
</comment>
<reference evidence="2 3" key="1">
    <citation type="submission" date="2020-02" db="EMBL/GenBank/DDBJ databases">
        <title>Aliifodinibius halophilus 2W32, complete genome.</title>
        <authorList>
            <person name="Li Y."/>
            <person name="Wu S."/>
        </authorList>
    </citation>
    <scope>NUCLEOTIDE SEQUENCE [LARGE SCALE GENOMIC DNA]</scope>
    <source>
        <strain evidence="2 3">2W32</strain>
    </source>
</reference>
<dbReference type="InterPro" id="IPR058207">
    <property type="entry name" value="PID_CTERM"/>
</dbReference>